<accession>G7Y831</accession>
<name>G7Y831_CLOSI</name>
<feature type="region of interest" description="Disordered" evidence="1">
    <location>
        <begin position="254"/>
        <end position="287"/>
    </location>
</feature>
<evidence type="ECO:0000313" key="3">
    <source>
        <dbReference type="Proteomes" id="UP000008909"/>
    </source>
</evidence>
<reference key="2">
    <citation type="submission" date="2011-10" db="EMBL/GenBank/DDBJ databases">
        <title>The genome and transcriptome sequence of Clonorchis sinensis provide insights into the carcinogenic liver fluke.</title>
        <authorList>
            <person name="Wang X."/>
            <person name="Huang Y."/>
            <person name="Chen W."/>
            <person name="Liu H."/>
            <person name="Guo L."/>
            <person name="Chen Y."/>
            <person name="Luo F."/>
            <person name="Zhou W."/>
            <person name="Sun J."/>
            <person name="Mao Q."/>
            <person name="Liang P."/>
            <person name="Zhou C."/>
            <person name="Tian Y."/>
            <person name="Men J."/>
            <person name="Lv X."/>
            <person name="Huang L."/>
            <person name="Zhou J."/>
            <person name="Hu Y."/>
            <person name="Li R."/>
            <person name="Zhang F."/>
            <person name="Lei H."/>
            <person name="Li X."/>
            <person name="Hu X."/>
            <person name="Liang C."/>
            <person name="Xu J."/>
            <person name="Wu Z."/>
            <person name="Yu X."/>
        </authorList>
    </citation>
    <scope>NUCLEOTIDE SEQUENCE</scope>
    <source>
        <strain>Henan</strain>
    </source>
</reference>
<organism evidence="2 3">
    <name type="scientific">Clonorchis sinensis</name>
    <name type="common">Chinese liver fluke</name>
    <dbReference type="NCBI Taxonomy" id="79923"/>
    <lineage>
        <taxon>Eukaryota</taxon>
        <taxon>Metazoa</taxon>
        <taxon>Spiralia</taxon>
        <taxon>Lophotrochozoa</taxon>
        <taxon>Platyhelminthes</taxon>
        <taxon>Trematoda</taxon>
        <taxon>Digenea</taxon>
        <taxon>Opisthorchiida</taxon>
        <taxon>Opisthorchiata</taxon>
        <taxon>Opisthorchiidae</taxon>
        <taxon>Clonorchis</taxon>
    </lineage>
</organism>
<dbReference type="EMBL" id="DF142931">
    <property type="protein sequence ID" value="GAA49116.1"/>
    <property type="molecule type" value="Genomic_DNA"/>
</dbReference>
<keyword evidence="3" id="KW-1185">Reference proteome</keyword>
<evidence type="ECO:0000313" key="2">
    <source>
        <dbReference type="EMBL" id="GAA49116.1"/>
    </source>
</evidence>
<reference evidence="2" key="1">
    <citation type="journal article" date="2011" name="Genome Biol.">
        <title>The draft genome of the carcinogenic human liver fluke Clonorchis sinensis.</title>
        <authorList>
            <person name="Wang X."/>
            <person name="Chen W."/>
            <person name="Huang Y."/>
            <person name="Sun J."/>
            <person name="Men J."/>
            <person name="Liu H."/>
            <person name="Luo F."/>
            <person name="Guo L."/>
            <person name="Lv X."/>
            <person name="Deng C."/>
            <person name="Zhou C."/>
            <person name="Fan Y."/>
            <person name="Li X."/>
            <person name="Huang L."/>
            <person name="Hu Y."/>
            <person name="Liang C."/>
            <person name="Hu X."/>
            <person name="Xu J."/>
            <person name="Yu X."/>
        </authorList>
    </citation>
    <scope>NUCLEOTIDE SEQUENCE [LARGE SCALE GENOMIC DNA]</scope>
    <source>
        <strain evidence="2">Henan</strain>
    </source>
</reference>
<dbReference type="AlphaFoldDB" id="G7Y831"/>
<gene>
    <name evidence="2" type="ORF">CLF_102522</name>
</gene>
<dbReference type="Proteomes" id="UP000008909">
    <property type="component" value="Unassembled WGS sequence"/>
</dbReference>
<evidence type="ECO:0000256" key="1">
    <source>
        <dbReference type="SAM" id="MobiDB-lite"/>
    </source>
</evidence>
<protein>
    <submittedName>
        <fullName evidence="2">Uncharacterized protein</fullName>
    </submittedName>
</protein>
<proteinExistence type="predicted"/>
<sequence length="427" mass="48128">MNVRAKMVCFSRNRETNLAGVFNGVEIPSADYLLQCLDARESLALFEFTLVKMFSKSAHYWQVNLFGSLIVFMIADYKPNRTTQRDPEDQTTGMVTVARSLRCVLQRNSETSTYARERVLDKTIERNRRFTNPKRIWSTFEKEQAENSMAALLFSHTANLKRIISDYDDDNDRDVRFGLHKQSSLFTDPSTEFPIPMSVFHLTSLTSVSFTFPNIASASVTTATAKDDSTEVAQTSAIGEVTSTVIAVQETAQTMSNPTTEPQGTTLQANTQDSSAPSAGFSERNSLPGYTSTNVMLKGDRLLLPCVHEDQVGKGLNWSNAHLDRGCFIAYRYSIKITMQQMHEKDLCQSVVKRLIFGDRNGYENPGTLNDTHTNKEFVSDYDASGHPRQCDTSSGWAEHNGYSYSWKNRRCHLKYSRKPNNKIRGG</sequence>